<dbReference type="Pfam" id="PF01980">
    <property type="entry name" value="TrmO_N"/>
    <property type="match status" value="1"/>
</dbReference>
<dbReference type="NCBIfam" id="TIGR00104">
    <property type="entry name" value="tRNA_TsaA"/>
    <property type="match status" value="1"/>
</dbReference>
<dbReference type="GO" id="GO:0008168">
    <property type="term" value="F:methyltransferase activity"/>
    <property type="evidence" value="ECO:0007669"/>
    <property type="project" value="UniProtKB-KW"/>
</dbReference>
<dbReference type="SUPFAM" id="SSF118196">
    <property type="entry name" value="YaeB-like"/>
    <property type="match status" value="1"/>
</dbReference>
<dbReference type="RefSeq" id="WP_011245362.1">
    <property type="nucleotide sequence ID" value="NZ_BOQQ01000015.1"/>
</dbReference>
<accession>A0A268NYM2</accession>
<dbReference type="PROSITE" id="PS51668">
    <property type="entry name" value="TSAA_2"/>
    <property type="match status" value="1"/>
</dbReference>
<gene>
    <name evidence="3" type="primary">tsaA</name>
    <name evidence="3" type="ORF">CHH72_12325</name>
</gene>
<dbReference type="EMBL" id="NPCC01000015">
    <property type="protein sequence ID" value="PAE88617.1"/>
    <property type="molecule type" value="Genomic_DNA"/>
</dbReference>
<dbReference type="PANTHER" id="PTHR12818">
    <property type="entry name" value="TRNA (ADENINE(37)-N6)-METHYLTRANSFERASE"/>
    <property type="match status" value="1"/>
</dbReference>
<dbReference type="InterPro" id="IPR023370">
    <property type="entry name" value="TrmO-like_N"/>
</dbReference>
<dbReference type="InterPro" id="IPR036413">
    <property type="entry name" value="YaeB-like_sf"/>
</dbReference>
<dbReference type="OMA" id="QIQYFAR"/>
<name>A0A268NYM2_SHOCL</name>
<keyword evidence="3" id="KW-0808">Transferase</keyword>
<evidence type="ECO:0000313" key="3">
    <source>
        <dbReference type="EMBL" id="PAE88617.1"/>
    </source>
</evidence>
<organism evidence="3 4">
    <name type="scientific">Shouchella clausii</name>
    <name type="common">Alkalihalobacillus clausii</name>
    <dbReference type="NCBI Taxonomy" id="79880"/>
    <lineage>
        <taxon>Bacteria</taxon>
        <taxon>Bacillati</taxon>
        <taxon>Bacillota</taxon>
        <taxon>Bacilli</taxon>
        <taxon>Bacillales</taxon>
        <taxon>Bacillaceae</taxon>
        <taxon>Shouchella</taxon>
    </lineage>
</organism>
<dbReference type="Proteomes" id="UP000216207">
    <property type="component" value="Unassembled WGS sequence"/>
</dbReference>
<comment type="caution">
    <text evidence="3">The sequence shown here is derived from an EMBL/GenBank/DDBJ whole genome shotgun (WGS) entry which is preliminary data.</text>
</comment>
<sequence length="159" mass="17965">MTGKKQTTTIEYIGHVRSPRTEMTDDHWGSVISEIVVDEKIPLSALKGLDSFSHLEIVFHMDQVDQNKIVYQDRHPRNNTDWPSVGIFAQRAKGRPNAIGVSRCALLEMNGNKLTVKALDAIDGTPVIDIKPYVNEFGPIGEVRQPGWITELMKNYYKD</sequence>
<proteinExistence type="inferred from homology"/>
<reference evidence="3 4" key="1">
    <citation type="submission" date="2017-07" db="EMBL/GenBank/DDBJ databases">
        <title>Isolation and whole genome analysis of endospore-forming bacteria from heroin.</title>
        <authorList>
            <person name="Kalinowski J."/>
            <person name="Ahrens B."/>
            <person name="Al-Dilaimi A."/>
            <person name="Winkler A."/>
            <person name="Wibberg D."/>
            <person name="Schleenbecker U."/>
            <person name="Ruckert C."/>
            <person name="Wolfel R."/>
            <person name="Grass G."/>
        </authorList>
    </citation>
    <scope>NUCLEOTIDE SEQUENCE [LARGE SCALE GENOMIC DNA]</scope>
    <source>
        <strain evidence="3 4">7539</strain>
    </source>
</reference>
<dbReference type="InterPro" id="IPR040372">
    <property type="entry name" value="YaeB-like"/>
</dbReference>
<keyword evidence="1" id="KW-0949">S-adenosyl-L-methionine</keyword>
<evidence type="ECO:0000256" key="2">
    <source>
        <dbReference type="ARBA" id="ARBA00033753"/>
    </source>
</evidence>
<evidence type="ECO:0000313" key="4">
    <source>
        <dbReference type="Proteomes" id="UP000216207"/>
    </source>
</evidence>
<dbReference type="Gene3D" id="2.40.30.70">
    <property type="entry name" value="YaeB-like"/>
    <property type="match status" value="1"/>
</dbReference>
<keyword evidence="3" id="KW-0489">Methyltransferase</keyword>
<dbReference type="PANTHER" id="PTHR12818:SF0">
    <property type="entry name" value="TRNA (ADENINE(37)-N6)-METHYLTRANSFERASE"/>
    <property type="match status" value="1"/>
</dbReference>
<evidence type="ECO:0000256" key="1">
    <source>
        <dbReference type="ARBA" id="ARBA00022691"/>
    </source>
</evidence>
<comment type="similarity">
    <text evidence="2">Belongs to the tRNA methyltransferase O family.</text>
</comment>
<dbReference type="InterPro" id="IPR036414">
    <property type="entry name" value="YaeB_N_sf"/>
</dbReference>
<protein>
    <submittedName>
        <fullName evidence="3">tRNA (N6-threonylcarbamoyladenosine(37)-N6)-methyltransferase TrmO</fullName>
    </submittedName>
</protein>
<dbReference type="GO" id="GO:0032259">
    <property type="term" value="P:methylation"/>
    <property type="evidence" value="ECO:0007669"/>
    <property type="project" value="UniProtKB-KW"/>
</dbReference>
<dbReference type="CDD" id="cd09281">
    <property type="entry name" value="UPF0066"/>
    <property type="match status" value="1"/>
</dbReference>
<dbReference type="AlphaFoldDB" id="A0A268NYM2"/>